<name>A0A699JZA2_TANCI</name>
<gene>
    <name evidence="3" type="ORF">Tci_633411</name>
</gene>
<dbReference type="AlphaFoldDB" id="A0A699JZA2"/>
<reference evidence="3" key="1">
    <citation type="journal article" date="2019" name="Sci. Rep.">
        <title>Draft genome of Tanacetum cinerariifolium, the natural source of mosquito coil.</title>
        <authorList>
            <person name="Yamashiro T."/>
            <person name="Shiraishi A."/>
            <person name="Satake H."/>
            <person name="Nakayama K."/>
        </authorList>
    </citation>
    <scope>NUCLEOTIDE SEQUENCE</scope>
</reference>
<organism evidence="3">
    <name type="scientific">Tanacetum cinerariifolium</name>
    <name type="common">Dalmatian daisy</name>
    <name type="synonym">Chrysanthemum cinerariifolium</name>
    <dbReference type="NCBI Taxonomy" id="118510"/>
    <lineage>
        <taxon>Eukaryota</taxon>
        <taxon>Viridiplantae</taxon>
        <taxon>Streptophyta</taxon>
        <taxon>Embryophyta</taxon>
        <taxon>Tracheophyta</taxon>
        <taxon>Spermatophyta</taxon>
        <taxon>Magnoliopsida</taxon>
        <taxon>eudicotyledons</taxon>
        <taxon>Gunneridae</taxon>
        <taxon>Pentapetalae</taxon>
        <taxon>asterids</taxon>
        <taxon>campanulids</taxon>
        <taxon>Asterales</taxon>
        <taxon>Asteraceae</taxon>
        <taxon>Asteroideae</taxon>
        <taxon>Anthemideae</taxon>
        <taxon>Anthemidinae</taxon>
        <taxon>Tanacetum</taxon>
    </lineage>
</organism>
<evidence type="ECO:0000313" key="3">
    <source>
        <dbReference type="EMBL" id="GFA61439.1"/>
    </source>
</evidence>
<dbReference type="EMBL" id="BKCJ010455420">
    <property type="protein sequence ID" value="GFA61439.1"/>
    <property type="molecule type" value="Genomic_DNA"/>
</dbReference>
<feature type="region of interest" description="Disordered" evidence="1">
    <location>
        <begin position="356"/>
        <end position="412"/>
    </location>
</feature>
<proteinExistence type="predicted"/>
<dbReference type="InterPro" id="IPR018289">
    <property type="entry name" value="MULE_transposase_dom"/>
</dbReference>
<dbReference type="Pfam" id="PF10551">
    <property type="entry name" value="MULE"/>
    <property type="match status" value="1"/>
</dbReference>
<sequence length="505" mass="57103">MFKGNADLEEMYKDPFTINKQNTKKFPIHDDQTHWKMRKPKYVDADQLKECLTYYYLANGFSLCIYRSSKDQVIARCEFRPEKLKDVEKGSKGRQSNILVIFLNEEYTCVRNFKYGTLVKYMWIGKQFGIKIRQNPEIKLHEIADLVMKKYKCIVSPSQCRNAKKFALNKGETTTEDHYTMIRSYGKAILESNYGSTVKLGCRPVIALDGCFLKKPNVGEILTVVRRNGNNYIYPISWAIVNVENKDNWSWFLQLLGEYIDMPIGNGLTLISDQHKGLIEAVKDVYLIKKRILKHGQELSLGYVVTMKVLRMVLVGASTQCANGNIFEVRNSSEAFRVDEQLRTYTRRMWQLTGHNKKSSNKPIIIPPKKQPGKRGRPKKNVENVESRGDATFSMDESSSQAKQRGDATGTNMGLVGVETGTNVDSVGVESSAGNETVRSACLGDFVSVKYEGTTTATRLKGGLGFRVRRRTSEGTPAATRGRGGQTLRLRVRRGTSEGTSNARR</sequence>
<feature type="compositionally biased region" description="Basic and acidic residues" evidence="1">
    <location>
        <begin position="380"/>
        <end position="389"/>
    </location>
</feature>
<evidence type="ECO:0000259" key="2">
    <source>
        <dbReference type="Pfam" id="PF10551"/>
    </source>
</evidence>
<evidence type="ECO:0000256" key="1">
    <source>
        <dbReference type="SAM" id="MobiDB-lite"/>
    </source>
</evidence>
<accession>A0A699JZA2</accession>
<protein>
    <submittedName>
        <fullName evidence="3">Pentatricopeptide repeat-containing protein</fullName>
    </submittedName>
</protein>
<comment type="caution">
    <text evidence="3">The sequence shown here is derived from an EMBL/GenBank/DDBJ whole genome shotgun (WGS) entry which is preliminary data.</text>
</comment>
<dbReference type="PANTHER" id="PTHR31973:SF189">
    <property type="entry name" value="TRANSPOSASE, MUDR, PLANT, MULE TRANSPOSASE DOMAIN PROTEIN-RELATED"/>
    <property type="match status" value="1"/>
</dbReference>
<dbReference type="PANTHER" id="PTHR31973">
    <property type="entry name" value="POLYPROTEIN, PUTATIVE-RELATED"/>
    <property type="match status" value="1"/>
</dbReference>
<feature type="domain" description="MULE transposase" evidence="2">
    <location>
        <begin position="205"/>
        <end position="286"/>
    </location>
</feature>